<proteinExistence type="predicted"/>
<dbReference type="Pfam" id="PF16152">
    <property type="entry name" value="DUF4860"/>
    <property type="match status" value="1"/>
</dbReference>
<dbReference type="Proteomes" id="UP001197875">
    <property type="component" value="Unassembled WGS sequence"/>
</dbReference>
<reference evidence="1 2" key="1">
    <citation type="submission" date="2021-10" db="EMBL/GenBank/DDBJ databases">
        <title>Anaerobic single-cell dispensing facilitates the cultivation of human gut bacteria.</title>
        <authorList>
            <person name="Afrizal A."/>
        </authorList>
    </citation>
    <scope>NUCLEOTIDE SEQUENCE [LARGE SCALE GENOMIC DNA]</scope>
    <source>
        <strain evidence="1 2">CLA-AA-H277</strain>
    </source>
</reference>
<dbReference type="EMBL" id="JAJEPR010000008">
    <property type="protein sequence ID" value="MCC2189532.1"/>
    <property type="molecule type" value="Genomic_DNA"/>
</dbReference>
<protein>
    <submittedName>
        <fullName evidence="1">DUF4860 domain-containing protein</fullName>
    </submittedName>
</protein>
<name>A0AAE3DRU6_9FIRM</name>
<evidence type="ECO:0000313" key="1">
    <source>
        <dbReference type="EMBL" id="MCC2189532.1"/>
    </source>
</evidence>
<dbReference type="AlphaFoldDB" id="A0AAE3DRU6"/>
<accession>A0AAE3DRU6</accession>
<keyword evidence="2" id="KW-1185">Reference proteome</keyword>
<dbReference type="InterPro" id="IPR032340">
    <property type="entry name" value="DUF4860"/>
</dbReference>
<comment type="caution">
    <text evidence="1">The sequence shown here is derived from an EMBL/GenBank/DDBJ whole genome shotgun (WGS) entry which is preliminary data.</text>
</comment>
<organism evidence="1 2">
    <name type="scientific">Fusicatenibacter faecihominis</name>
    <dbReference type="NCBI Taxonomy" id="2881276"/>
    <lineage>
        <taxon>Bacteria</taxon>
        <taxon>Bacillati</taxon>
        <taxon>Bacillota</taxon>
        <taxon>Clostridia</taxon>
        <taxon>Lachnospirales</taxon>
        <taxon>Lachnospiraceae</taxon>
        <taxon>Fusicatenibacter</taxon>
    </lineage>
</organism>
<evidence type="ECO:0000313" key="2">
    <source>
        <dbReference type="Proteomes" id="UP001197875"/>
    </source>
</evidence>
<sequence>MDLKNARKHSTDILFVLLLFLVFTSSALAVILLGAKVYQNTASRMESNYTVRTALAYVTEKIRHADESGAISPGELDGLPALILSQEIEGTSYRTYLYFQDGALKELLTEASREVTPEQGTAIVSLAGFSIEKTEDGFYSVRAEDANGEVLSAYIRPRTEVANSNA</sequence>
<gene>
    <name evidence="1" type="ORF">LKD71_06900</name>
</gene>
<dbReference type="RefSeq" id="WP_227614867.1">
    <property type="nucleotide sequence ID" value="NZ_JAJEPR010000008.1"/>
</dbReference>